<evidence type="ECO:0000313" key="13">
    <source>
        <dbReference type="Proteomes" id="UP000189933"/>
    </source>
</evidence>
<evidence type="ECO:0000256" key="6">
    <source>
        <dbReference type="ARBA" id="ARBA00023163"/>
    </source>
</evidence>
<dbReference type="EMBL" id="FUXM01000003">
    <property type="protein sequence ID" value="SJZ63540.1"/>
    <property type="molecule type" value="Genomic_DNA"/>
</dbReference>
<dbReference type="GO" id="GO:0000156">
    <property type="term" value="F:phosphorelay response regulator activity"/>
    <property type="evidence" value="ECO:0007669"/>
    <property type="project" value="TreeGrafter"/>
</dbReference>
<dbReference type="SUPFAM" id="SSF52172">
    <property type="entry name" value="CheY-like"/>
    <property type="match status" value="1"/>
</dbReference>
<dbReference type="Pfam" id="PF00072">
    <property type="entry name" value="Response_reg"/>
    <property type="match status" value="1"/>
</dbReference>
<evidence type="ECO:0000256" key="2">
    <source>
        <dbReference type="ARBA" id="ARBA00022553"/>
    </source>
</evidence>
<dbReference type="InterPro" id="IPR011006">
    <property type="entry name" value="CheY-like_superfamily"/>
</dbReference>
<evidence type="ECO:0000259" key="10">
    <source>
        <dbReference type="PROSITE" id="PS50110"/>
    </source>
</evidence>
<dbReference type="GO" id="GO:0000976">
    <property type="term" value="F:transcription cis-regulatory region binding"/>
    <property type="evidence" value="ECO:0007669"/>
    <property type="project" value="TreeGrafter"/>
</dbReference>
<evidence type="ECO:0000256" key="1">
    <source>
        <dbReference type="ARBA" id="ARBA00018672"/>
    </source>
</evidence>
<dbReference type="CDD" id="cd19937">
    <property type="entry name" value="REC_OmpR_BsPhoP-like"/>
    <property type="match status" value="1"/>
</dbReference>
<dbReference type="OrthoDB" id="9802426at2"/>
<reference evidence="13" key="1">
    <citation type="submission" date="2017-02" db="EMBL/GenBank/DDBJ databases">
        <authorList>
            <person name="Varghese N."/>
            <person name="Submissions S."/>
        </authorList>
    </citation>
    <scope>NUCLEOTIDE SEQUENCE [LARGE SCALE GENOMIC DNA]</scope>
    <source>
        <strain evidence="13">DSM 16521</strain>
    </source>
</reference>
<evidence type="ECO:0000259" key="11">
    <source>
        <dbReference type="PROSITE" id="PS51755"/>
    </source>
</evidence>
<feature type="domain" description="Response regulatory" evidence="10">
    <location>
        <begin position="3"/>
        <end position="119"/>
    </location>
</feature>
<dbReference type="Proteomes" id="UP000189933">
    <property type="component" value="Unassembled WGS sequence"/>
</dbReference>
<dbReference type="Pfam" id="PF00486">
    <property type="entry name" value="Trans_reg_C"/>
    <property type="match status" value="1"/>
</dbReference>
<evidence type="ECO:0000256" key="5">
    <source>
        <dbReference type="ARBA" id="ARBA00023125"/>
    </source>
</evidence>
<sequence>MATILLVDDDPLIVELVQFNLEKWGYQVLVARDGQEALKLARNEKPDLVILDLMLPVIDGLEVCRRLHDDPATRNIPIIMLTARGEETDKVLGLELGADDYMTKPFSPRELLARIKARLRRLSPAEEGKETGEKGISYGEGEIMLFPEKYQVEVRGRKQSLTPKECELLQLLMTHPGRVFSRDYLLEKIWGYDYAGDTRTVDVHIRHLRMKIEADPANPRYLETVRGAGYRMRELEQ</sequence>
<name>A0A1T4M915_9FIRM</name>
<keyword evidence="2 8" id="KW-0597">Phosphoprotein</keyword>
<dbReference type="PANTHER" id="PTHR48111">
    <property type="entry name" value="REGULATOR OF RPOS"/>
    <property type="match status" value="1"/>
</dbReference>
<keyword evidence="6" id="KW-0804">Transcription</keyword>
<proteinExistence type="predicted"/>
<evidence type="ECO:0000313" key="12">
    <source>
        <dbReference type="EMBL" id="SJZ63540.1"/>
    </source>
</evidence>
<dbReference type="SMART" id="SM00862">
    <property type="entry name" value="Trans_reg_C"/>
    <property type="match status" value="1"/>
</dbReference>
<evidence type="ECO:0000256" key="3">
    <source>
        <dbReference type="ARBA" id="ARBA00023012"/>
    </source>
</evidence>
<dbReference type="InterPro" id="IPR036388">
    <property type="entry name" value="WH-like_DNA-bd_sf"/>
</dbReference>
<protein>
    <recommendedName>
        <fullName evidence="1">Stage 0 sporulation protein A homolog</fullName>
    </recommendedName>
</protein>
<organism evidence="12 13">
    <name type="scientific">Carboxydocella sporoproducens DSM 16521</name>
    <dbReference type="NCBI Taxonomy" id="1121270"/>
    <lineage>
        <taxon>Bacteria</taxon>
        <taxon>Bacillati</taxon>
        <taxon>Bacillota</taxon>
        <taxon>Clostridia</taxon>
        <taxon>Eubacteriales</taxon>
        <taxon>Clostridiales Family XVI. Incertae Sedis</taxon>
        <taxon>Carboxydocella</taxon>
    </lineage>
</organism>
<keyword evidence="13" id="KW-1185">Reference proteome</keyword>
<dbReference type="InterPro" id="IPR016032">
    <property type="entry name" value="Sig_transdc_resp-reg_C-effctor"/>
</dbReference>
<accession>A0A1T4M915</accession>
<evidence type="ECO:0000256" key="4">
    <source>
        <dbReference type="ARBA" id="ARBA00023015"/>
    </source>
</evidence>
<dbReference type="RefSeq" id="WP_078664627.1">
    <property type="nucleotide sequence ID" value="NZ_FUXM01000003.1"/>
</dbReference>
<dbReference type="PROSITE" id="PS50110">
    <property type="entry name" value="RESPONSE_REGULATORY"/>
    <property type="match status" value="1"/>
</dbReference>
<dbReference type="InterPro" id="IPR001867">
    <property type="entry name" value="OmpR/PhoB-type_DNA-bd"/>
</dbReference>
<dbReference type="FunFam" id="1.10.10.10:FF:000018">
    <property type="entry name" value="DNA-binding response regulator ResD"/>
    <property type="match status" value="1"/>
</dbReference>
<feature type="domain" description="OmpR/PhoB-type" evidence="11">
    <location>
        <begin position="133"/>
        <end position="234"/>
    </location>
</feature>
<dbReference type="Gene3D" id="1.10.10.10">
    <property type="entry name" value="Winged helix-like DNA-binding domain superfamily/Winged helix DNA-binding domain"/>
    <property type="match status" value="1"/>
</dbReference>
<dbReference type="FunFam" id="3.40.50.2300:FF:000301">
    <property type="entry name" value="Response regulator receiver"/>
    <property type="match status" value="1"/>
</dbReference>
<dbReference type="PROSITE" id="PS51755">
    <property type="entry name" value="OMPR_PHOB"/>
    <property type="match status" value="1"/>
</dbReference>
<dbReference type="InterPro" id="IPR039420">
    <property type="entry name" value="WalR-like"/>
</dbReference>
<feature type="modified residue" description="4-aspartylphosphate" evidence="8">
    <location>
        <position position="52"/>
    </location>
</feature>
<dbReference type="CDD" id="cd00383">
    <property type="entry name" value="trans_reg_C"/>
    <property type="match status" value="1"/>
</dbReference>
<keyword evidence="3" id="KW-0902">Two-component regulatory system</keyword>
<dbReference type="GO" id="GO:0006355">
    <property type="term" value="P:regulation of DNA-templated transcription"/>
    <property type="evidence" value="ECO:0007669"/>
    <property type="project" value="InterPro"/>
</dbReference>
<dbReference type="InterPro" id="IPR001789">
    <property type="entry name" value="Sig_transdc_resp-reg_receiver"/>
</dbReference>
<evidence type="ECO:0000256" key="9">
    <source>
        <dbReference type="PROSITE-ProRule" id="PRU01091"/>
    </source>
</evidence>
<dbReference type="GO" id="GO:0032993">
    <property type="term" value="C:protein-DNA complex"/>
    <property type="evidence" value="ECO:0007669"/>
    <property type="project" value="TreeGrafter"/>
</dbReference>
<dbReference type="AlphaFoldDB" id="A0A1T4M915"/>
<dbReference type="SMART" id="SM00448">
    <property type="entry name" value="REC"/>
    <property type="match status" value="1"/>
</dbReference>
<keyword evidence="4" id="KW-0805">Transcription regulation</keyword>
<dbReference type="GO" id="GO:0005829">
    <property type="term" value="C:cytosol"/>
    <property type="evidence" value="ECO:0007669"/>
    <property type="project" value="TreeGrafter"/>
</dbReference>
<keyword evidence="5 9" id="KW-0238">DNA-binding</keyword>
<dbReference type="Gene3D" id="6.10.250.690">
    <property type="match status" value="1"/>
</dbReference>
<dbReference type="SUPFAM" id="SSF46894">
    <property type="entry name" value="C-terminal effector domain of the bipartite response regulators"/>
    <property type="match status" value="1"/>
</dbReference>
<dbReference type="PANTHER" id="PTHR48111:SF40">
    <property type="entry name" value="PHOSPHATE REGULON TRANSCRIPTIONAL REGULATORY PROTEIN PHOB"/>
    <property type="match status" value="1"/>
</dbReference>
<evidence type="ECO:0000256" key="7">
    <source>
        <dbReference type="ARBA" id="ARBA00024867"/>
    </source>
</evidence>
<dbReference type="Gene3D" id="3.40.50.2300">
    <property type="match status" value="1"/>
</dbReference>
<comment type="function">
    <text evidence="7">May play the central regulatory role in sporulation. It may be an element of the effector pathway responsible for the activation of sporulation genes in response to nutritional stress. Spo0A may act in concert with spo0H (a sigma factor) to control the expression of some genes that are critical to the sporulation process.</text>
</comment>
<gene>
    <name evidence="12" type="ORF">SAMN02745885_00489</name>
</gene>
<evidence type="ECO:0000256" key="8">
    <source>
        <dbReference type="PROSITE-ProRule" id="PRU00169"/>
    </source>
</evidence>
<feature type="DNA-binding region" description="OmpR/PhoB-type" evidence="9">
    <location>
        <begin position="133"/>
        <end position="234"/>
    </location>
</feature>